<dbReference type="SUPFAM" id="SSF52129">
    <property type="entry name" value="Caspase-like"/>
    <property type="match status" value="1"/>
</dbReference>
<protein>
    <recommendedName>
        <fullName evidence="2">Peptidase C14 caspase domain-containing protein</fullName>
    </recommendedName>
</protein>
<dbReference type="InterPro" id="IPR011600">
    <property type="entry name" value="Pept_C14_caspase"/>
</dbReference>
<dbReference type="InterPro" id="IPR050452">
    <property type="entry name" value="Metacaspase"/>
</dbReference>
<organism evidence="3 4">
    <name type="scientific">Polaribacter vadi</name>
    <dbReference type="NCBI Taxonomy" id="1774273"/>
    <lineage>
        <taxon>Bacteria</taxon>
        <taxon>Pseudomonadati</taxon>
        <taxon>Bacteroidota</taxon>
        <taxon>Flavobacteriia</taxon>
        <taxon>Flavobacteriales</taxon>
        <taxon>Flavobacteriaceae</taxon>
    </lineage>
</organism>
<dbReference type="Gene3D" id="3.40.50.1460">
    <property type="match status" value="1"/>
</dbReference>
<dbReference type="OrthoDB" id="1491023at2"/>
<keyword evidence="4" id="KW-1185">Reference proteome</keyword>
<sequence length="662" mass="74067">MKKFYILLLLIFAVSFAYSQETKTTKHALIIAIGDYPRSTGWGAISSANDVPLIKETLERQGFNPENITTLVDREATKKGILNAFKELQETKIKEGDVVVIHYSGHGQPIFDSSEDGTLDEADDKDEALVPVDAMASYAYNYKGENHIRDDELAKITTNLRNTLGKNGQLLLLLDSCHSGSSARGGKARGTKNVFAPEGWEPSKNAKVQGSDMFDDVKVSENAAPYVLISGASADELNYEHPEGYGALSYAFSEAMNDLGSDFSYRQLFDVIASKMNTFSPNQNPGIEGNQDIKLFKNEYVKQEEYFKIKNILTSNAVKIQAGKLQGIFKGTTVFLMPVGETQLDTTKIIAKGKIVLAKFNESNILLNSDLKSKNEKDYVVFIDKKSFGEISLNISFDKSLENKKVKNDITKFLEETKLGKVVDSLESDVIITEKNNQFNVYTTNGFSAIEENVKIDNLKFLKKTLSTYAHGSYMKKLNFNNKKYEFTFRALPVKLNVVTEENEIGKPEDIMRNNVLSIVPGKDKLVFEVTNHSEEDLYFTIIEVNSKGEINSIFPSDRFEMNNQERLIEKGKTVLFSDKIMNYGPPYEKLVMKCIASPYPINIASTIKNRGEIEGKRGALNPLASFVNNTFLNSRGQGEVIVVSDKVDGYTSEIIYEIVKE</sequence>
<accession>A0A1B8TT73</accession>
<keyword evidence="1" id="KW-0732">Signal</keyword>
<dbReference type="Pfam" id="PF00656">
    <property type="entry name" value="Peptidase_C14"/>
    <property type="match status" value="1"/>
</dbReference>
<dbReference type="AlphaFoldDB" id="A0A1B8TT73"/>
<dbReference type="InterPro" id="IPR029030">
    <property type="entry name" value="Caspase-like_dom_sf"/>
</dbReference>
<dbReference type="GO" id="GO:0005737">
    <property type="term" value="C:cytoplasm"/>
    <property type="evidence" value="ECO:0007669"/>
    <property type="project" value="TreeGrafter"/>
</dbReference>
<name>A0A1B8TT73_9FLAO</name>
<dbReference type="GO" id="GO:0006508">
    <property type="term" value="P:proteolysis"/>
    <property type="evidence" value="ECO:0007669"/>
    <property type="project" value="InterPro"/>
</dbReference>
<evidence type="ECO:0000313" key="4">
    <source>
        <dbReference type="Proteomes" id="UP000092584"/>
    </source>
</evidence>
<evidence type="ECO:0000256" key="1">
    <source>
        <dbReference type="SAM" id="SignalP"/>
    </source>
</evidence>
<feature type="domain" description="Peptidase C14 caspase" evidence="2">
    <location>
        <begin position="26"/>
        <end position="290"/>
    </location>
</feature>
<dbReference type="Proteomes" id="UP000092584">
    <property type="component" value="Unassembled WGS sequence"/>
</dbReference>
<proteinExistence type="predicted"/>
<comment type="caution">
    <text evidence="3">The sequence shown here is derived from an EMBL/GenBank/DDBJ whole genome shotgun (WGS) entry which is preliminary data.</text>
</comment>
<dbReference type="KEGG" id="pob:LPB03_11080"/>
<dbReference type="STRING" id="1774273.LPB03_11080"/>
<evidence type="ECO:0000259" key="2">
    <source>
        <dbReference type="Pfam" id="PF00656"/>
    </source>
</evidence>
<dbReference type="EMBL" id="LSFM01000023">
    <property type="protein sequence ID" value="OBY62688.1"/>
    <property type="molecule type" value="Genomic_DNA"/>
</dbReference>
<gene>
    <name evidence="3" type="ORF">LPB3_11090</name>
</gene>
<dbReference type="PANTHER" id="PTHR48104">
    <property type="entry name" value="METACASPASE-4"/>
    <property type="match status" value="1"/>
</dbReference>
<feature type="signal peptide" evidence="1">
    <location>
        <begin position="1"/>
        <end position="19"/>
    </location>
</feature>
<feature type="chain" id="PRO_5008615590" description="Peptidase C14 caspase domain-containing protein" evidence="1">
    <location>
        <begin position="20"/>
        <end position="662"/>
    </location>
</feature>
<dbReference type="PANTHER" id="PTHR48104:SF30">
    <property type="entry name" value="METACASPASE-1"/>
    <property type="match status" value="1"/>
</dbReference>
<dbReference type="GO" id="GO:0004197">
    <property type="term" value="F:cysteine-type endopeptidase activity"/>
    <property type="evidence" value="ECO:0007669"/>
    <property type="project" value="InterPro"/>
</dbReference>
<evidence type="ECO:0000313" key="3">
    <source>
        <dbReference type="EMBL" id="OBY62688.1"/>
    </source>
</evidence>
<dbReference type="RefSeq" id="WP_065319674.1">
    <property type="nucleotide sequence ID" value="NZ_CP017477.1"/>
</dbReference>
<reference evidence="4" key="1">
    <citation type="submission" date="2016-02" db="EMBL/GenBank/DDBJ databases">
        <authorList>
            <person name="Shin S.-K."/>
            <person name="Yi H."/>
            <person name="Kim E."/>
        </authorList>
    </citation>
    <scope>NUCLEOTIDE SEQUENCE [LARGE SCALE GENOMIC DNA]</scope>
    <source>
        <strain evidence="4">LPB0003</strain>
    </source>
</reference>